<comment type="caution">
    <text evidence="1">The sequence shown here is derived from an EMBL/GenBank/DDBJ whole genome shotgun (WGS) entry which is preliminary data.</text>
</comment>
<reference evidence="1 2" key="1">
    <citation type="submission" date="2024-06" db="EMBL/GenBank/DDBJ databases">
        <title>The Natural Products Discovery Center: Release of the First 8490 Sequenced Strains for Exploring Actinobacteria Biosynthetic Diversity.</title>
        <authorList>
            <person name="Kalkreuter E."/>
            <person name="Kautsar S.A."/>
            <person name="Yang D."/>
            <person name="Bader C.D."/>
            <person name="Teijaro C.N."/>
            <person name="Fluegel L."/>
            <person name="Davis C.M."/>
            <person name="Simpson J.R."/>
            <person name="Lauterbach L."/>
            <person name="Steele A.D."/>
            <person name="Gui C."/>
            <person name="Meng S."/>
            <person name="Li G."/>
            <person name="Viehrig K."/>
            <person name="Ye F."/>
            <person name="Su P."/>
            <person name="Kiefer A.F."/>
            <person name="Nichols A."/>
            <person name="Cepeda A.J."/>
            <person name="Yan W."/>
            <person name="Fan B."/>
            <person name="Jiang Y."/>
            <person name="Adhikari A."/>
            <person name="Zheng C.-J."/>
            <person name="Schuster L."/>
            <person name="Cowan T.M."/>
            <person name="Smanski M.J."/>
            <person name="Chevrette M.G."/>
            <person name="De Carvalho L.P.S."/>
            <person name="Shen B."/>
        </authorList>
    </citation>
    <scope>NUCLEOTIDE SEQUENCE [LARGE SCALE GENOMIC DNA]</scope>
    <source>
        <strain evidence="1 2">NPDC006337</strain>
    </source>
</reference>
<keyword evidence="2" id="KW-1185">Reference proteome</keyword>
<dbReference type="Proteomes" id="UP001550378">
    <property type="component" value="Unassembled WGS sequence"/>
</dbReference>
<organism evidence="1 2">
    <name type="scientific">Streptomyces lavendulocolor</name>
    <dbReference type="NCBI Taxonomy" id="67316"/>
    <lineage>
        <taxon>Bacteria</taxon>
        <taxon>Bacillati</taxon>
        <taxon>Actinomycetota</taxon>
        <taxon>Actinomycetes</taxon>
        <taxon>Kitasatosporales</taxon>
        <taxon>Streptomycetaceae</taxon>
        <taxon>Streptomyces</taxon>
    </lineage>
</organism>
<sequence>MCAIVVVEDIDPAVPIWDRERVQIIIGLGLDYLQALHQVRTLLLVLGAPQLDLGATCWCGESVEVPKAPPRIPLQRTIRQHQEVHRAG</sequence>
<accession>A0ABV2WC40</accession>
<gene>
    <name evidence="1" type="ORF">ABZ508_26420</name>
</gene>
<protein>
    <submittedName>
        <fullName evidence="1">Uncharacterized protein</fullName>
    </submittedName>
</protein>
<evidence type="ECO:0000313" key="2">
    <source>
        <dbReference type="Proteomes" id="UP001550378"/>
    </source>
</evidence>
<proteinExistence type="predicted"/>
<name>A0ABV2WC40_9ACTN</name>
<evidence type="ECO:0000313" key="1">
    <source>
        <dbReference type="EMBL" id="MEU0710901.1"/>
    </source>
</evidence>
<dbReference type="EMBL" id="JBEXZR010000029">
    <property type="protein sequence ID" value="MEU0710901.1"/>
    <property type="molecule type" value="Genomic_DNA"/>
</dbReference>
<dbReference type="RefSeq" id="WP_359659151.1">
    <property type="nucleotide sequence ID" value="NZ_JBEXZP010000491.1"/>
</dbReference>